<protein>
    <submittedName>
        <fullName evidence="1">Uncharacterized protein</fullName>
    </submittedName>
</protein>
<dbReference type="Proteomes" id="UP000217258">
    <property type="component" value="Chromosome II"/>
</dbReference>
<gene>
    <name evidence="1" type="ORF">PISS_b0018</name>
</gene>
<reference evidence="1 2" key="1">
    <citation type="submission" date="2015-06" db="EMBL/GenBank/DDBJ databases">
        <authorList>
            <person name="Xie B.-B."/>
            <person name="Rong J.-C."/>
            <person name="Qin Q.-L."/>
            <person name="Zhang Y.-Z."/>
        </authorList>
    </citation>
    <scope>NUCLEOTIDE SEQUENCE [LARGE SCALE GENOMIC DNA]</scope>
    <source>
        <strain evidence="1 2">KMM 3549</strain>
    </source>
</reference>
<name>A0ABN5C7L9_9GAMM</name>
<sequence>MLCGGELRVKTFNKTSNFTKVYSSISTTVYANGTLSTYKY</sequence>
<keyword evidence="2" id="KW-1185">Reference proteome</keyword>
<evidence type="ECO:0000313" key="1">
    <source>
        <dbReference type="EMBL" id="ATC92222.1"/>
    </source>
</evidence>
<organism evidence="1 2">
    <name type="scientific">Pseudoalteromonas issachenkonii</name>
    <dbReference type="NCBI Taxonomy" id="152297"/>
    <lineage>
        <taxon>Bacteria</taxon>
        <taxon>Pseudomonadati</taxon>
        <taxon>Pseudomonadota</taxon>
        <taxon>Gammaproteobacteria</taxon>
        <taxon>Alteromonadales</taxon>
        <taxon>Pseudoalteromonadaceae</taxon>
        <taxon>Pseudoalteromonas</taxon>
    </lineage>
</organism>
<dbReference type="EMBL" id="CP011031">
    <property type="protein sequence ID" value="ATC92222.1"/>
    <property type="molecule type" value="Genomic_DNA"/>
</dbReference>
<proteinExistence type="predicted"/>
<accession>A0ABN5C7L9</accession>
<evidence type="ECO:0000313" key="2">
    <source>
        <dbReference type="Proteomes" id="UP000217258"/>
    </source>
</evidence>